<feature type="compositionally biased region" description="Polar residues" evidence="1">
    <location>
        <begin position="359"/>
        <end position="371"/>
    </location>
</feature>
<feature type="compositionally biased region" description="Basic residues" evidence="1">
    <location>
        <begin position="183"/>
        <end position="193"/>
    </location>
</feature>
<name>A0A4S8QS74_9HELO</name>
<feature type="compositionally biased region" description="Polar residues" evidence="1">
    <location>
        <begin position="217"/>
        <end position="233"/>
    </location>
</feature>
<feature type="region of interest" description="Disordered" evidence="1">
    <location>
        <begin position="1057"/>
        <end position="1141"/>
    </location>
</feature>
<feature type="transmembrane region" description="Helical" evidence="2">
    <location>
        <begin position="20"/>
        <end position="44"/>
    </location>
</feature>
<feature type="region of interest" description="Disordered" evidence="1">
    <location>
        <begin position="176"/>
        <end position="371"/>
    </location>
</feature>
<feature type="region of interest" description="Disordered" evidence="1">
    <location>
        <begin position="498"/>
        <end position="517"/>
    </location>
</feature>
<proteinExistence type="predicted"/>
<feature type="region of interest" description="Disordered" evidence="1">
    <location>
        <begin position="92"/>
        <end position="135"/>
    </location>
</feature>
<organism evidence="3 4">
    <name type="scientific">Botrytis galanthina</name>
    <dbReference type="NCBI Taxonomy" id="278940"/>
    <lineage>
        <taxon>Eukaryota</taxon>
        <taxon>Fungi</taxon>
        <taxon>Dikarya</taxon>
        <taxon>Ascomycota</taxon>
        <taxon>Pezizomycotina</taxon>
        <taxon>Leotiomycetes</taxon>
        <taxon>Helotiales</taxon>
        <taxon>Sclerotiniaceae</taxon>
        <taxon>Botrytis</taxon>
    </lineage>
</organism>
<keyword evidence="2" id="KW-1133">Transmembrane helix</keyword>
<evidence type="ECO:0000313" key="3">
    <source>
        <dbReference type="EMBL" id="THV46702.1"/>
    </source>
</evidence>
<feature type="compositionally biased region" description="Polar residues" evidence="1">
    <location>
        <begin position="735"/>
        <end position="753"/>
    </location>
</feature>
<accession>A0A4S8QS74</accession>
<feature type="compositionally biased region" description="Polar residues" evidence="1">
    <location>
        <begin position="451"/>
        <end position="460"/>
    </location>
</feature>
<feature type="compositionally biased region" description="Basic and acidic residues" evidence="1">
    <location>
        <begin position="1106"/>
        <end position="1133"/>
    </location>
</feature>
<dbReference type="EMBL" id="PQXL01000366">
    <property type="protein sequence ID" value="THV46702.1"/>
    <property type="molecule type" value="Genomic_DNA"/>
</dbReference>
<feature type="region of interest" description="Disordered" evidence="1">
    <location>
        <begin position="424"/>
        <end position="487"/>
    </location>
</feature>
<protein>
    <submittedName>
        <fullName evidence="3">Uncharacterized protein</fullName>
    </submittedName>
</protein>
<comment type="caution">
    <text evidence="3">The sequence shown here is derived from an EMBL/GenBank/DDBJ whole genome shotgun (WGS) entry which is preliminary data.</text>
</comment>
<dbReference type="OrthoDB" id="3546893at2759"/>
<dbReference type="Proteomes" id="UP000308671">
    <property type="component" value="Unassembled WGS sequence"/>
</dbReference>
<reference evidence="3 4" key="1">
    <citation type="submission" date="2017-12" db="EMBL/GenBank/DDBJ databases">
        <title>Comparative genomics of Botrytis spp.</title>
        <authorList>
            <person name="Valero-Jimenez C.A."/>
            <person name="Tapia P."/>
            <person name="Veloso J."/>
            <person name="Silva-Moreno E."/>
            <person name="Staats M."/>
            <person name="Valdes J.H."/>
            <person name="Van Kan J.A.L."/>
        </authorList>
    </citation>
    <scope>NUCLEOTIDE SEQUENCE [LARGE SCALE GENOMIC DNA]</scope>
    <source>
        <strain evidence="3 4">MUCL435</strain>
    </source>
</reference>
<feature type="compositionally biased region" description="Basic and acidic residues" evidence="1">
    <location>
        <begin position="1057"/>
        <end position="1068"/>
    </location>
</feature>
<feature type="compositionally biased region" description="Basic and acidic residues" evidence="1">
    <location>
        <begin position="1080"/>
        <end position="1090"/>
    </location>
</feature>
<feature type="compositionally biased region" description="Acidic residues" evidence="1">
    <location>
        <begin position="106"/>
        <end position="115"/>
    </location>
</feature>
<evidence type="ECO:0000256" key="2">
    <source>
        <dbReference type="SAM" id="Phobius"/>
    </source>
</evidence>
<feature type="region of interest" description="Disordered" evidence="1">
    <location>
        <begin position="532"/>
        <end position="622"/>
    </location>
</feature>
<feature type="region of interest" description="Disordered" evidence="1">
    <location>
        <begin position="733"/>
        <end position="812"/>
    </location>
</feature>
<keyword evidence="2" id="KW-0812">Transmembrane</keyword>
<feature type="compositionally biased region" description="Polar residues" evidence="1">
    <location>
        <begin position="534"/>
        <end position="561"/>
    </location>
</feature>
<feature type="compositionally biased region" description="Polar residues" evidence="1">
    <location>
        <begin position="282"/>
        <end position="297"/>
    </location>
</feature>
<gene>
    <name evidence="3" type="ORF">BGAL_0366g00090</name>
</gene>
<evidence type="ECO:0000256" key="1">
    <source>
        <dbReference type="SAM" id="MobiDB-lite"/>
    </source>
</evidence>
<evidence type="ECO:0000313" key="4">
    <source>
        <dbReference type="Proteomes" id="UP000308671"/>
    </source>
</evidence>
<sequence>MPPPSIGAEVPIGSGSIPLGGIIGIAIGGAIVLIVLGVTAVTYVRRNRRNAIRLRRDKFQDDKDTSSAGQANLSPYSLPLFATPYHYLPPRNVPGRRGTAKNTSFIDDDDDEEDENVVRPGTKRSSGPKHLFQKHRSSIRDSWPLASRIQTPATSLPHAQSEKNIRINCVAPPGYVLQEPQRPKRTFSRKSHVKNSDSVEDITIVNGEPRIPRGRSRSNSENQLSSILKSTSQRLRDTHRQSVRRSWSNLGRFPGSPPKQRLPSPPLNKATESREVLLAPECSTSDISSYKEMQSPRTPSPRKRVPRAAGRAFKNRGRSPTPSGDSDDSLCGIDTPDLVIPAQLTSPSKSGRRFEQRHQMNLSPTKGSNGEVKTNRILKTSLTNDPFFSSVKRSKVMPSTTIHEPQPRSMRKATFGQEEIREQAMKHSDLPLKDISGNQKGPLVKKPRSPPRSTELNPFQWSPKEAMQTRPITASPNKILSKRKGHKRSNVIRMSGLSRPTSVSVVHEESEGDSPSMTMIISRPTLRVVEPSPSCASLASRQSSAMPRPPSASTFNPSISIPSLKPGSRQVSSSRERSATPPPLRISPAFNIPQLKPVEKHTPPEREVYTPTPPPSKVNSILNAPSLKPIERYISGSSNSDEYSPTLSVCNYYTENLNSEVEFFKHARSSLAMKSQVRRHIQNIDEEIISPDTPTDTLVSFPALPPPESVIEQNKIHHPDVLESWRSECPPSLARNPSSFSRIPNSTISNSRAPSPKRVSFNEIPNNKPPSSARFSQSSTNTSNNALVLDPRPFSRVNPPSPLTIPSTSLPAPPILSPPLPIPVHLTGPRPEPFKSGSFSTAMTTLASNTPNSTRESIATSIGLLRRMNSEISCISAGDTDSSPMVPGIGLDWSERHRTSRSSRFYLSIGSPIDGAAIPSYRSSLSMLYPNSYSAYSNSYFPQGNDSSTSINSIGERRQSRSDLMNPNYGNLQEILEDINASREGSRGASTRGSSPIAMGRHGLNVKEKKLSLTNLTILPDGGIGYMMDYDDEDEIVIEPLSLSKTKINIEKEVKETKDTKDTKDTRWSDAMIKPLTKTTRRESKMEHPSPKTPPKWGWSQAVNVAKERLSRSPTRDKENVADGDWDRGRDSPESLGLYDQDGFLRTSPERATVDADLSEDSRGRVRRETVNALTGDLMEQKRRERLSAHIVTS</sequence>
<feature type="compositionally biased region" description="Basic and acidic residues" evidence="1">
    <location>
        <begin position="597"/>
        <end position="608"/>
    </location>
</feature>
<keyword evidence="4" id="KW-1185">Reference proteome</keyword>
<feature type="compositionally biased region" description="Polar residues" evidence="1">
    <location>
        <begin position="763"/>
        <end position="786"/>
    </location>
</feature>
<dbReference type="AlphaFoldDB" id="A0A4S8QS74"/>
<keyword evidence="2" id="KW-0472">Membrane</keyword>